<keyword evidence="7 8" id="KW-0067">ATP-binding</keyword>
<evidence type="ECO:0000256" key="2">
    <source>
        <dbReference type="ARBA" id="ARBA00022527"/>
    </source>
</evidence>
<dbReference type="SUPFAM" id="SSF56112">
    <property type="entry name" value="Protein kinase-like (PK-like)"/>
    <property type="match status" value="1"/>
</dbReference>
<sequence length="470" mass="52653">MHRYKVIKLLGDGTYGSVWKALNFHDNEIVAIKKMKRKYYSWEECMNLREVKSLQKLNHPHIVRLKEVVRENNELFFIFEYMEFNLYQVMKDHYKPLPESRIRNWCLQIFQALENMHLHGYFHRDLKPENLLVTGDLVKVADFGLAREVDSKPPYTDYVSTRWYRAPEVLLQSRSYGPAIDMWAMGAIMAELFSLRPLFPGESELDEIFKICSVIGSPSYQTWPQGMELAASMNLQFPKVSRGDLSALIPNASADAIDLILALCSWDPEKRPSAAKVLQHPFFKMQGQDSKFIPSRALTSARMGLAEKLPWAHNTHSCNSIRGVEQEYNPGGGQEPNTELSIGWSAPKKQLPLASGAFVGVKKVDGYGCMKGNLAAETVPRQVQAHQAANPQAVSSFITPKAHPANVPVKASLPAACFTNKQKIQAAVAVTPTAVTFSTLQPSIHGLFPPQAGLRHGLVPAAGMHWLVDN</sequence>
<dbReference type="EMBL" id="JABFUD020000023">
    <property type="protein sequence ID" value="KAI5061130.1"/>
    <property type="molecule type" value="Genomic_DNA"/>
</dbReference>
<evidence type="ECO:0000256" key="3">
    <source>
        <dbReference type="ARBA" id="ARBA00022553"/>
    </source>
</evidence>
<comment type="caution">
    <text evidence="11">The sequence shown here is derived from an EMBL/GenBank/DDBJ whole genome shotgun (WGS) entry which is preliminary data.</text>
</comment>
<dbReference type="GO" id="GO:0005524">
    <property type="term" value="F:ATP binding"/>
    <property type="evidence" value="ECO:0007669"/>
    <property type="project" value="UniProtKB-UniRule"/>
</dbReference>
<evidence type="ECO:0000313" key="11">
    <source>
        <dbReference type="EMBL" id="KAI5061130.1"/>
    </source>
</evidence>
<dbReference type="AlphaFoldDB" id="A0A9D4U4C2"/>
<dbReference type="PROSITE" id="PS00107">
    <property type="entry name" value="PROTEIN_KINASE_ATP"/>
    <property type="match status" value="1"/>
</dbReference>
<protein>
    <recommendedName>
        <fullName evidence="10">Protein kinase domain-containing protein</fullName>
    </recommendedName>
</protein>
<dbReference type="InterPro" id="IPR011009">
    <property type="entry name" value="Kinase-like_dom_sf"/>
</dbReference>
<comment type="similarity">
    <text evidence="1">Belongs to the protein kinase superfamily. CMGC Ser/Thr protein kinase family. CDC2/CDKX subfamily.</text>
</comment>
<keyword evidence="12" id="KW-1185">Reference proteome</keyword>
<evidence type="ECO:0000256" key="4">
    <source>
        <dbReference type="ARBA" id="ARBA00022679"/>
    </source>
</evidence>
<evidence type="ECO:0000256" key="9">
    <source>
        <dbReference type="RuleBase" id="RU000304"/>
    </source>
</evidence>
<keyword evidence="3" id="KW-0597">Phosphoprotein</keyword>
<dbReference type="PANTHER" id="PTHR24055">
    <property type="entry name" value="MITOGEN-ACTIVATED PROTEIN KINASE"/>
    <property type="match status" value="1"/>
</dbReference>
<dbReference type="InterPro" id="IPR000719">
    <property type="entry name" value="Prot_kinase_dom"/>
</dbReference>
<evidence type="ECO:0000256" key="8">
    <source>
        <dbReference type="PROSITE-ProRule" id="PRU10141"/>
    </source>
</evidence>
<gene>
    <name evidence="11" type="ORF">GOP47_0023635</name>
</gene>
<dbReference type="Gene3D" id="3.30.200.20">
    <property type="entry name" value="Phosphorylase Kinase, domain 1"/>
    <property type="match status" value="1"/>
</dbReference>
<dbReference type="Gene3D" id="1.10.510.10">
    <property type="entry name" value="Transferase(Phosphotransferase) domain 1"/>
    <property type="match status" value="1"/>
</dbReference>
<organism evidence="11 12">
    <name type="scientific">Adiantum capillus-veneris</name>
    <name type="common">Maidenhair fern</name>
    <dbReference type="NCBI Taxonomy" id="13818"/>
    <lineage>
        <taxon>Eukaryota</taxon>
        <taxon>Viridiplantae</taxon>
        <taxon>Streptophyta</taxon>
        <taxon>Embryophyta</taxon>
        <taxon>Tracheophyta</taxon>
        <taxon>Polypodiopsida</taxon>
        <taxon>Polypodiidae</taxon>
        <taxon>Polypodiales</taxon>
        <taxon>Pteridineae</taxon>
        <taxon>Pteridaceae</taxon>
        <taxon>Vittarioideae</taxon>
        <taxon>Adiantum</taxon>
    </lineage>
</organism>
<keyword evidence="5 8" id="KW-0547">Nucleotide-binding</keyword>
<dbReference type="Pfam" id="PF00069">
    <property type="entry name" value="Pkinase"/>
    <property type="match status" value="1"/>
</dbReference>
<evidence type="ECO:0000256" key="6">
    <source>
        <dbReference type="ARBA" id="ARBA00022777"/>
    </source>
</evidence>
<dbReference type="FunFam" id="1.10.510.10:FF:000104">
    <property type="entry name" value="serine/threonine-protein kinase MAK isoform X1"/>
    <property type="match status" value="1"/>
</dbReference>
<name>A0A9D4U4C2_ADICA</name>
<accession>A0A9D4U4C2</accession>
<dbReference type="InterPro" id="IPR017441">
    <property type="entry name" value="Protein_kinase_ATP_BS"/>
</dbReference>
<keyword evidence="4" id="KW-0808">Transferase</keyword>
<dbReference type="PROSITE" id="PS50011">
    <property type="entry name" value="PROTEIN_KINASE_DOM"/>
    <property type="match status" value="1"/>
</dbReference>
<dbReference type="GO" id="GO:0004674">
    <property type="term" value="F:protein serine/threonine kinase activity"/>
    <property type="evidence" value="ECO:0007669"/>
    <property type="project" value="UniProtKB-KW"/>
</dbReference>
<dbReference type="InterPro" id="IPR008271">
    <property type="entry name" value="Ser/Thr_kinase_AS"/>
</dbReference>
<evidence type="ECO:0000256" key="5">
    <source>
        <dbReference type="ARBA" id="ARBA00022741"/>
    </source>
</evidence>
<dbReference type="Proteomes" id="UP000886520">
    <property type="component" value="Chromosome 23"/>
</dbReference>
<dbReference type="SMART" id="SM00220">
    <property type="entry name" value="S_TKc"/>
    <property type="match status" value="1"/>
</dbReference>
<dbReference type="InterPro" id="IPR050117">
    <property type="entry name" value="MAPK"/>
</dbReference>
<dbReference type="FunFam" id="3.30.200.20:FF:000335">
    <property type="entry name" value="Serine/threonine-protein kinase MHK"/>
    <property type="match status" value="1"/>
</dbReference>
<dbReference type="PROSITE" id="PS00108">
    <property type="entry name" value="PROTEIN_KINASE_ST"/>
    <property type="match status" value="1"/>
</dbReference>
<evidence type="ECO:0000259" key="10">
    <source>
        <dbReference type="PROSITE" id="PS50011"/>
    </source>
</evidence>
<feature type="binding site" evidence="8">
    <location>
        <position position="34"/>
    </location>
    <ligand>
        <name>ATP</name>
        <dbReference type="ChEBI" id="CHEBI:30616"/>
    </ligand>
</feature>
<reference evidence="11" key="1">
    <citation type="submission" date="2021-01" db="EMBL/GenBank/DDBJ databases">
        <title>Adiantum capillus-veneris genome.</title>
        <authorList>
            <person name="Fang Y."/>
            <person name="Liao Q."/>
        </authorList>
    </citation>
    <scope>NUCLEOTIDE SEQUENCE</scope>
    <source>
        <strain evidence="11">H3</strain>
        <tissue evidence="11">Leaf</tissue>
    </source>
</reference>
<dbReference type="OrthoDB" id="2158884at2759"/>
<evidence type="ECO:0000313" key="12">
    <source>
        <dbReference type="Proteomes" id="UP000886520"/>
    </source>
</evidence>
<evidence type="ECO:0000256" key="7">
    <source>
        <dbReference type="ARBA" id="ARBA00022840"/>
    </source>
</evidence>
<keyword evidence="2 9" id="KW-0723">Serine/threonine-protein kinase</keyword>
<keyword evidence="6" id="KW-0418">Kinase</keyword>
<proteinExistence type="inferred from homology"/>
<feature type="domain" description="Protein kinase" evidence="10">
    <location>
        <begin position="4"/>
        <end position="283"/>
    </location>
</feature>
<evidence type="ECO:0000256" key="1">
    <source>
        <dbReference type="ARBA" id="ARBA00006485"/>
    </source>
</evidence>
<dbReference type="CDD" id="cd07830">
    <property type="entry name" value="STKc_MAK_like"/>
    <property type="match status" value="1"/>
</dbReference>